<protein>
    <submittedName>
        <fullName evidence="1">DUF4189 domain-containing protein</fullName>
    </submittedName>
</protein>
<proteinExistence type="predicted"/>
<name>A0A848P919_9RALS</name>
<dbReference type="EMBL" id="JABBZM010000042">
    <property type="protein sequence ID" value="NMV41957.1"/>
    <property type="molecule type" value="Genomic_DNA"/>
</dbReference>
<reference evidence="1 2" key="1">
    <citation type="submission" date="2020-04" db="EMBL/GenBank/DDBJ databases">
        <title>Ralstonia insidiosa genome sequencing and assembly.</title>
        <authorList>
            <person name="Martins R.C.R."/>
            <person name="Perdigao-Neto L.V."/>
            <person name="Levin A.S.S."/>
            <person name="Costa S.F."/>
        </authorList>
    </citation>
    <scope>NUCLEOTIDE SEQUENCE [LARGE SCALE GENOMIC DNA]</scope>
    <source>
        <strain evidence="1 2">5047</strain>
    </source>
</reference>
<dbReference type="RefSeq" id="WP_169341937.1">
    <property type="nucleotide sequence ID" value="NZ_JABBZM010000042.1"/>
</dbReference>
<gene>
    <name evidence="1" type="ORF">HGR00_28990</name>
</gene>
<dbReference type="Proteomes" id="UP000575469">
    <property type="component" value="Unassembled WGS sequence"/>
</dbReference>
<evidence type="ECO:0000313" key="1">
    <source>
        <dbReference type="EMBL" id="NMV41957.1"/>
    </source>
</evidence>
<accession>A0A848P919</accession>
<evidence type="ECO:0000313" key="2">
    <source>
        <dbReference type="Proteomes" id="UP000575469"/>
    </source>
</evidence>
<organism evidence="1 2">
    <name type="scientific">Ralstonia insidiosa</name>
    <dbReference type="NCBI Taxonomy" id="190721"/>
    <lineage>
        <taxon>Bacteria</taxon>
        <taxon>Pseudomonadati</taxon>
        <taxon>Pseudomonadota</taxon>
        <taxon>Betaproteobacteria</taxon>
        <taxon>Burkholderiales</taxon>
        <taxon>Burkholderiaceae</taxon>
        <taxon>Ralstonia</taxon>
    </lineage>
</organism>
<dbReference type="AlphaFoldDB" id="A0A848P919"/>
<sequence length="204" mass="22074">MKRSIAVEGFHACVALFFGTGFLAQPAFAEVSVARGNASDYFYAIGSDSVSSERLVLNYCKKEGVSGCKVIARSKRGSQGYGALAESKARYGVTTGYRSLEAAKESALDACVKLTSTDDTCRITMTFHDDSHGQRSGSEGVPRDGGVRSQLMEYACAPVVRTLPRLVAEQRCDFSSPMNPTPCHDEFVTKWEDKLVNPCTGTEN</sequence>
<comment type="caution">
    <text evidence="1">The sequence shown here is derived from an EMBL/GenBank/DDBJ whole genome shotgun (WGS) entry which is preliminary data.</text>
</comment>